<sequence length="277" mass="31900">MDIKSIVGQLKQPYYILNFSIVFSFILLRCLGVVERSSSERLTIYYTLFAILIKTVKSRVIKSVDFVLTSALFIIKLSILYLLYAVDNYYLFITYLLSFIVSYILYSQPVYQIPSSSDLKVTYFNPITLSNTLSNHSVKDDGDKDDNQYLIVTFFALWSPVCTYLAPTFISLANKYGNDRIQFGKVDIGRWKPLTLKHNIDDSVKSNQIPTIILFKNGVEHKRIPTIDKSTAFTLKENELIDYFNLDQLQTETKQSRKKPSSTKSITYSKSSKNKKD</sequence>
<dbReference type="SUPFAM" id="SSF52833">
    <property type="entry name" value="Thioredoxin-like"/>
    <property type="match status" value="1"/>
</dbReference>
<keyword evidence="5" id="KW-1185">Reference proteome</keyword>
<evidence type="ECO:0000313" key="5">
    <source>
        <dbReference type="Proteomes" id="UP000001396"/>
    </source>
</evidence>
<reference evidence="4 5" key="1">
    <citation type="journal article" date="2011" name="Genome Res.">
        <title>Phylogeny-wide analysis of social amoeba genomes highlights ancient origins for complex intercellular communication.</title>
        <authorList>
            <person name="Heidel A.J."/>
            <person name="Lawal H.M."/>
            <person name="Felder M."/>
            <person name="Schilde C."/>
            <person name="Helps N.R."/>
            <person name="Tunggal B."/>
            <person name="Rivero F."/>
            <person name="John U."/>
            <person name="Schleicher M."/>
            <person name="Eichinger L."/>
            <person name="Platzer M."/>
            <person name="Noegel A.A."/>
            <person name="Schaap P."/>
            <person name="Gloeckner G."/>
        </authorList>
    </citation>
    <scope>NUCLEOTIDE SEQUENCE [LARGE SCALE GENOMIC DNA]</scope>
    <source>
        <strain evidence="5">ATCC 26659 / Pp 5 / PN500</strain>
    </source>
</reference>
<dbReference type="InterPro" id="IPR036249">
    <property type="entry name" value="Thioredoxin-like_sf"/>
</dbReference>
<dbReference type="InterPro" id="IPR013766">
    <property type="entry name" value="Thioredoxin_domain"/>
</dbReference>
<feature type="domain" description="Thioredoxin" evidence="3">
    <location>
        <begin position="102"/>
        <end position="258"/>
    </location>
</feature>
<dbReference type="AlphaFoldDB" id="D3BAV7"/>
<name>D3BAV7_HETP5</name>
<feature type="compositionally biased region" description="Low complexity" evidence="1">
    <location>
        <begin position="262"/>
        <end position="271"/>
    </location>
</feature>
<dbReference type="RefSeq" id="XP_020433811.1">
    <property type="nucleotide sequence ID" value="XM_020576562.1"/>
</dbReference>
<dbReference type="EMBL" id="ADBJ01000025">
    <property type="protein sequence ID" value="EFA81694.1"/>
    <property type="molecule type" value="Genomic_DNA"/>
</dbReference>
<feature type="transmembrane region" description="Helical" evidence="2">
    <location>
        <begin position="89"/>
        <end position="106"/>
    </location>
</feature>
<proteinExistence type="predicted"/>
<dbReference type="Pfam" id="PF00085">
    <property type="entry name" value="Thioredoxin"/>
    <property type="match status" value="1"/>
</dbReference>
<dbReference type="Gene3D" id="3.40.30.10">
    <property type="entry name" value="Glutaredoxin"/>
    <property type="match status" value="1"/>
</dbReference>
<organism evidence="4 5">
    <name type="scientific">Heterostelium pallidum (strain ATCC 26659 / Pp 5 / PN500)</name>
    <name type="common">Cellular slime mold</name>
    <name type="synonym">Polysphondylium pallidum</name>
    <dbReference type="NCBI Taxonomy" id="670386"/>
    <lineage>
        <taxon>Eukaryota</taxon>
        <taxon>Amoebozoa</taxon>
        <taxon>Evosea</taxon>
        <taxon>Eumycetozoa</taxon>
        <taxon>Dictyostelia</taxon>
        <taxon>Acytosteliales</taxon>
        <taxon>Acytosteliaceae</taxon>
        <taxon>Heterostelium</taxon>
    </lineage>
</organism>
<feature type="transmembrane region" description="Helical" evidence="2">
    <location>
        <begin position="66"/>
        <end position="84"/>
    </location>
</feature>
<evidence type="ECO:0000256" key="1">
    <source>
        <dbReference type="SAM" id="MobiDB-lite"/>
    </source>
</evidence>
<keyword evidence="2" id="KW-0812">Transmembrane</keyword>
<dbReference type="InParanoid" id="D3BAV7"/>
<evidence type="ECO:0000259" key="3">
    <source>
        <dbReference type="PROSITE" id="PS51352"/>
    </source>
</evidence>
<evidence type="ECO:0000313" key="4">
    <source>
        <dbReference type="EMBL" id="EFA81694.1"/>
    </source>
</evidence>
<protein>
    <recommendedName>
        <fullName evidence="3">Thioredoxin domain-containing protein</fullName>
    </recommendedName>
</protein>
<accession>D3BAV7</accession>
<gene>
    <name evidence="4" type="ORF">PPL_05688</name>
</gene>
<dbReference type="OMA" id="RPMVDKK"/>
<feature type="transmembrane region" description="Helical" evidence="2">
    <location>
        <begin position="149"/>
        <end position="173"/>
    </location>
</feature>
<feature type="transmembrane region" description="Helical" evidence="2">
    <location>
        <begin position="12"/>
        <end position="31"/>
    </location>
</feature>
<dbReference type="GeneID" id="31361172"/>
<dbReference type="Proteomes" id="UP000001396">
    <property type="component" value="Unassembled WGS sequence"/>
</dbReference>
<evidence type="ECO:0000256" key="2">
    <source>
        <dbReference type="SAM" id="Phobius"/>
    </source>
</evidence>
<feature type="region of interest" description="Disordered" evidence="1">
    <location>
        <begin position="252"/>
        <end position="277"/>
    </location>
</feature>
<keyword evidence="2" id="KW-0472">Membrane</keyword>
<dbReference type="PROSITE" id="PS51352">
    <property type="entry name" value="THIOREDOXIN_2"/>
    <property type="match status" value="1"/>
</dbReference>
<keyword evidence="2" id="KW-1133">Transmembrane helix</keyword>
<comment type="caution">
    <text evidence="4">The sequence shown here is derived from an EMBL/GenBank/DDBJ whole genome shotgun (WGS) entry which is preliminary data.</text>
</comment>